<proteinExistence type="predicted"/>
<evidence type="ECO:0000313" key="4">
    <source>
        <dbReference type="Proteomes" id="UP001500547"/>
    </source>
</evidence>
<evidence type="ECO:0000313" key="3">
    <source>
        <dbReference type="EMBL" id="GAA5164408.1"/>
    </source>
</evidence>
<dbReference type="Gene3D" id="3.10.350.10">
    <property type="entry name" value="LysM domain"/>
    <property type="match status" value="1"/>
</dbReference>
<dbReference type="CDD" id="cd00118">
    <property type="entry name" value="LysM"/>
    <property type="match status" value="1"/>
</dbReference>
<dbReference type="PANTHER" id="PTHR34700">
    <property type="entry name" value="POTASSIUM BINDING PROTEIN KBP"/>
    <property type="match status" value="1"/>
</dbReference>
<dbReference type="PANTHER" id="PTHR34700:SF8">
    <property type="entry name" value="POTASSIUM BINDING PROTEIN KBP"/>
    <property type="match status" value="1"/>
</dbReference>
<dbReference type="Pfam" id="PF01476">
    <property type="entry name" value="LysM"/>
    <property type="match status" value="1"/>
</dbReference>
<protein>
    <submittedName>
        <fullName evidence="3">LysM peptidoglycan-binding domain-containing protein</fullName>
    </submittedName>
</protein>
<organism evidence="3 4">
    <name type="scientific">Viridibacterium curvum</name>
    <dbReference type="NCBI Taxonomy" id="1101404"/>
    <lineage>
        <taxon>Bacteria</taxon>
        <taxon>Pseudomonadati</taxon>
        <taxon>Pseudomonadota</taxon>
        <taxon>Betaproteobacteria</taxon>
        <taxon>Rhodocyclales</taxon>
        <taxon>Rhodocyclaceae</taxon>
        <taxon>Viridibacterium</taxon>
    </lineage>
</organism>
<sequence>MKRISSALIVALAALSAGTVAPAMAQTSQQAPAKGSIQLADNAPDSHTVVKGDTLWGISSRFLKTPWRWPEVWKLNAEDIKNPHLIYPGQVIYLDRNNMTLSLKAPGDIVQPDGTIKLAPRIYDTAISGPITSLTLQNIQQFLVEPLVIDDPDPAGAGRVIGIQEDRVLAGPSETFFARGLAPDQPAWTVFRPGKPIRDPVDTKKILGYEAVLVANARVTTAEQPPVAAAMQVVTSKHEVTTGDRLLPSTKETVFAYAPHAAPENLHANIATIYGGVSQTGPYGVITINAGRDKGMEPGHVVALSRVLGKAVYRGAEGGEKAQEIPLPDERYGLAFVFRVFNKMSYALVLESSRSVIVGDKAGAP</sequence>
<accession>A0ABP9QMM2</accession>
<feature type="chain" id="PRO_5045943368" evidence="1">
    <location>
        <begin position="26"/>
        <end position="365"/>
    </location>
</feature>
<reference evidence="4" key="1">
    <citation type="journal article" date="2019" name="Int. J. Syst. Evol. Microbiol.">
        <title>The Global Catalogue of Microorganisms (GCM) 10K type strain sequencing project: providing services to taxonomists for standard genome sequencing and annotation.</title>
        <authorList>
            <consortium name="The Broad Institute Genomics Platform"/>
            <consortium name="The Broad Institute Genome Sequencing Center for Infectious Disease"/>
            <person name="Wu L."/>
            <person name="Ma J."/>
        </authorList>
    </citation>
    <scope>NUCLEOTIDE SEQUENCE [LARGE SCALE GENOMIC DNA]</scope>
    <source>
        <strain evidence="4">JCM 18715</strain>
    </source>
</reference>
<dbReference type="RefSeq" id="WP_345532604.1">
    <property type="nucleotide sequence ID" value="NZ_BAABLD010000008.1"/>
</dbReference>
<dbReference type="EMBL" id="BAABLD010000008">
    <property type="protein sequence ID" value="GAA5164408.1"/>
    <property type="molecule type" value="Genomic_DNA"/>
</dbReference>
<dbReference type="PROSITE" id="PS51782">
    <property type="entry name" value="LYSM"/>
    <property type="match status" value="1"/>
</dbReference>
<name>A0ABP9QMM2_9RHOO</name>
<evidence type="ECO:0000256" key="1">
    <source>
        <dbReference type="SAM" id="SignalP"/>
    </source>
</evidence>
<dbReference type="InterPro" id="IPR052196">
    <property type="entry name" value="Bact_Kbp"/>
</dbReference>
<dbReference type="InterPro" id="IPR036779">
    <property type="entry name" value="LysM_dom_sf"/>
</dbReference>
<feature type="signal peptide" evidence="1">
    <location>
        <begin position="1"/>
        <end position="25"/>
    </location>
</feature>
<feature type="domain" description="LysM" evidence="2">
    <location>
        <begin position="45"/>
        <end position="94"/>
    </location>
</feature>
<evidence type="ECO:0000259" key="2">
    <source>
        <dbReference type="PROSITE" id="PS51782"/>
    </source>
</evidence>
<dbReference type="SMART" id="SM00257">
    <property type="entry name" value="LysM"/>
    <property type="match status" value="1"/>
</dbReference>
<dbReference type="SUPFAM" id="SSF54106">
    <property type="entry name" value="LysM domain"/>
    <property type="match status" value="1"/>
</dbReference>
<keyword evidence="1" id="KW-0732">Signal</keyword>
<dbReference type="InterPro" id="IPR018392">
    <property type="entry name" value="LysM"/>
</dbReference>
<comment type="caution">
    <text evidence="3">The sequence shown here is derived from an EMBL/GenBank/DDBJ whole genome shotgun (WGS) entry which is preliminary data.</text>
</comment>
<keyword evidence="4" id="KW-1185">Reference proteome</keyword>
<dbReference type="Proteomes" id="UP001500547">
    <property type="component" value="Unassembled WGS sequence"/>
</dbReference>
<gene>
    <name evidence="3" type="ORF">GCM10025770_18240</name>
</gene>